<dbReference type="InterPro" id="IPR045249">
    <property type="entry name" value="HARBI1-like"/>
</dbReference>
<comment type="caution">
    <text evidence="1">The sequence shown here is derived from an EMBL/GenBank/DDBJ whole genome shotgun (WGS) entry which is preliminary data.</text>
</comment>
<dbReference type="OrthoDB" id="909133at2759"/>
<dbReference type="EMBL" id="CACSLK010030614">
    <property type="protein sequence ID" value="CAA0837785.1"/>
    <property type="molecule type" value="Genomic_DNA"/>
</dbReference>
<keyword evidence="2" id="KW-1185">Reference proteome</keyword>
<gene>
    <name evidence="1" type="ORF">SHERM_00181</name>
</gene>
<dbReference type="Proteomes" id="UP001153555">
    <property type="component" value="Unassembled WGS sequence"/>
</dbReference>
<name>A0A9N7NWK3_STRHE</name>
<organism evidence="1 2">
    <name type="scientific">Striga hermonthica</name>
    <name type="common">Purple witchweed</name>
    <name type="synonym">Buchnera hermonthica</name>
    <dbReference type="NCBI Taxonomy" id="68872"/>
    <lineage>
        <taxon>Eukaryota</taxon>
        <taxon>Viridiplantae</taxon>
        <taxon>Streptophyta</taxon>
        <taxon>Embryophyta</taxon>
        <taxon>Tracheophyta</taxon>
        <taxon>Spermatophyta</taxon>
        <taxon>Magnoliopsida</taxon>
        <taxon>eudicotyledons</taxon>
        <taxon>Gunneridae</taxon>
        <taxon>Pentapetalae</taxon>
        <taxon>asterids</taxon>
        <taxon>lamiids</taxon>
        <taxon>Lamiales</taxon>
        <taxon>Orobanchaceae</taxon>
        <taxon>Buchnereae</taxon>
        <taxon>Striga</taxon>
    </lineage>
</organism>
<dbReference type="PANTHER" id="PTHR22930:SF221">
    <property type="entry name" value="NUCLEASE HARBI1"/>
    <property type="match status" value="1"/>
</dbReference>
<proteinExistence type="predicted"/>
<dbReference type="AlphaFoldDB" id="A0A9N7NWK3"/>
<accession>A0A9N7NWK3</accession>
<reference evidence="1" key="1">
    <citation type="submission" date="2019-12" db="EMBL/GenBank/DDBJ databases">
        <authorList>
            <person name="Scholes J."/>
        </authorList>
    </citation>
    <scope>NUCLEOTIDE SEQUENCE</scope>
</reference>
<dbReference type="PANTHER" id="PTHR22930">
    <property type="match status" value="1"/>
</dbReference>
<evidence type="ECO:0000313" key="2">
    <source>
        <dbReference type="Proteomes" id="UP001153555"/>
    </source>
</evidence>
<protein>
    <submittedName>
        <fullName evidence="1">Uncharacterized protein</fullName>
    </submittedName>
</protein>
<evidence type="ECO:0000313" key="1">
    <source>
        <dbReference type="EMBL" id="CAA0837785.1"/>
    </source>
</evidence>
<sequence length="241" mass="27735">MVTPTSHGRHGRQNRCVRQRRGVESSFDTTMHSWSNLNVSLRERNNRPLKPTTMEQAMCTLQAMSDMEERLFYFACKKLRDPTNRAMFLVITSDERHRHIIKIWIDEGPGDQMSYVDDSDTYEEEVEDLPKDIDSDLENIEDNEAFETSLMDCIGAIDGTIIPAWVGAGQQGTYKCRKRFLTQNVMLACDFDLKFTLVLAGWEDSANDARVFNDTLSDPTYRFPFPPPGNSTLTTFRSYFT</sequence>